<evidence type="ECO:0000313" key="10">
    <source>
        <dbReference type="EMBL" id="KAK0044454.1"/>
    </source>
</evidence>
<keyword evidence="7" id="KW-0788">Thiol protease</keyword>
<evidence type="ECO:0000256" key="7">
    <source>
        <dbReference type="ARBA" id="ARBA00022807"/>
    </source>
</evidence>
<dbReference type="GO" id="GO:0005634">
    <property type="term" value="C:nucleus"/>
    <property type="evidence" value="ECO:0007669"/>
    <property type="project" value="TreeGrafter"/>
</dbReference>
<evidence type="ECO:0000256" key="3">
    <source>
        <dbReference type="ARBA" id="ARBA00012759"/>
    </source>
</evidence>
<dbReference type="EC" id="3.4.19.12" evidence="3"/>
<feature type="region of interest" description="Disordered" evidence="8">
    <location>
        <begin position="352"/>
        <end position="402"/>
    </location>
</feature>
<keyword evidence="4" id="KW-0645">Protease</keyword>
<evidence type="ECO:0000256" key="6">
    <source>
        <dbReference type="ARBA" id="ARBA00022801"/>
    </source>
</evidence>
<dbReference type="InterPro" id="IPR001394">
    <property type="entry name" value="Peptidase_C19_UCH"/>
</dbReference>
<dbReference type="PANTHER" id="PTHR24006">
    <property type="entry name" value="UBIQUITIN CARBOXYL-TERMINAL HYDROLASE"/>
    <property type="match status" value="1"/>
</dbReference>
<keyword evidence="11" id="KW-1185">Reference proteome</keyword>
<evidence type="ECO:0000256" key="2">
    <source>
        <dbReference type="ARBA" id="ARBA00005427"/>
    </source>
</evidence>
<evidence type="ECO:0000256" key="1">
    <source>
        <dbReference type="ARBA" id="ARBA00000707"/>
    </source>
</evidence>
<comment type="similarity">
    <text evidence="2">Belongs to the peptidase C19 family. USP10 subfamily.</text>
</comment>
<reference evidence="10" key="2">
    <citation type="submission" date="2023-04" db="EMBL/GenBank/DDBJ databases">
        <authorList>
            <person name="Bu L."/>
            <person name="Lu L."/>
            <person name="Laidemitt M.R."/>
            <person name="Zhang S.M."/>
            <person name="Mutuku M."/>
            <person name="Mkoji G."/>
            <person name="Steinauer M."/>
            <person name="Loker E.S."/>
        </authorList>
    </citation>
    <scope>NUCLEOTIDE SEQUENCE</scope>
    <source>
        <strain evidence="10">KasaAsao</strain>
        <tissue evidence="10">Whole Snail</tissue>
    </source>
</reference>
<dbReference type="InterPro" id="IPR028889">
    <property type="entry name" value="USP"/>
</dbReference>
<dbReference type="Proteomes" id="UP001233172">
    <property type="component" value="Unassembled WGS sequence"/>
</dbReference>
<feature type="compositionally biased region" description="Acidic residues" evidence="8">
    <location>
        <begin position="666"/>
        <end position="676"/>
    </location>
</feature>
<dbReference type="InterPro" id="IPR038765">
    <property type="entry name" value="Papain-like_cys_pep_sf"/>
</dbReference>
<evidence type="ECO:0000313" key="11">
    <source>
        <dbReference type="Proteomes" id="UP001233172"/>
    </source>
</evidence>
<organism evidence="10 11">
    <name type="scientific">Biomphalaria pfeifferi</name>
    <name type="common">Bloodfluke planorb</name>
    <name type="synonym">Freshwater snail</name>
    <dbReference type="NCBI Taxonomy" id="112525"/>
    <lineage>
        <taxon>Eukaryota</taxon>
        <taxon>Metazoa</taxon>
        <taxon>Spiralia</taxon>
        <taxon>Lophotrochozoa</taxon>
        <taxon>Mollusca</taxon>
        <taxon>Gastropoda</taxon>
        <taxon>Heterobranchia</taxon>
        <taxon>Euthyneura</taxon>
        <taxon>Panpulmonata</taxon>
        <taxon>Hygrophila</taxon>
        <taxon>Lymnaeoidea</taxon>
        <taxon>Planorbidae</taxon>
        <taxon>Biomphalaria</taxon>
    </lineage>
</organism>
<evidence type="ECO:0000259" key="9">
    <source>
        <dbReference type="PROSITE" id="PS50235"/>
    </source>
</evidence>
<dbReference type="AlphaFoldDB" id="A0AAD8AZA6"/>
<proteinExistence type="inferred from homology"/>
<dbReference type="PANTHER" id="PTHR24006:SF687">
    <property type="entry name" value="UBIQUITIN CARBOXYL-TERMINAL HYDROLASE 10"/>
    <property type="match status" value="1"/>
</dbReference>
<dbReference type="PROSITE" id="PS00973">
    <property type="entry name" value="USP_2"/>
    <property type="match status" value="1"/>
</dbReference>
<dbReference type="Gene3D" id="3.90.70.10">
    <property type="entry name" value="Cysteine proteinases"/>
    <property type="match status" value="1"/>
</dbReference>
<accession>A0AAD8AZA6</accession>
<feature type="compositionally biased region" description="Polar residues" evidence="8">
    <location>
        <begin position="360"/>
        <end position="369"/>
    </location>
</feature>
<dbReference type="GO" id="GO:0004843">
    <property type="term" value="F:cysteine-type deubiquitinase activity"/>
    <property type="evidence" value="ECO:0007669"/>
    <property type="project" value="UniProtKB-EC"/>
</dbReference>
<dbReference type="PROSITE" id="PS50235">
    <property type="entry name" value="USP_3"/>
    <property type="match status" value="1"/>
</dbReference>
<evidence type="ECO:0000256" key="5">
    <source>
        <dbReference type="ARBA" id="ARBA00022786"/>
    </source>
</evidence>
<evidence type="ECO:0000256" key="8">
    <source>
        <dbReference type="SAM" id="MobiDB-lite"/>
    </source>
</evidence>
<evidence type="ECO:0000256" key="4">
    <source>
        <dbReference type="ARBA" id="ARBA00022670"/>
    </source>
</evidence>
<reference evidence="10" key="1">
    <citation type="journal article" date="2023" name="PLoS Negl. Trop. Dis.">
        <title>A genome sequence for Biomphalaria pfeifferi, the major vector snail for the human-infecting parasite Schistosoma mansoni.</title>
        <authorList>
            <person name="Bu L."/>
            <person name="Lu L."/>
            <person name="Laidemitt M.R."/>
            <person name="Zhang S.M."/>
            <person name="Mutuku M."/>
            <person name="Mkoji G."/>
            <person name="Steinauer M."/>
            <person name="Loker E.S."/>
        </authorList>
    </citation>
    <scope>NUCLEOTIDE SEQUENCE</scope>
    <source>
        <strain evidence="10">KasaAsao</strain>
    </source>
</reference>
<comment type="caution">
    <text evidence="10">The sequence shown here is derived from an EMBL/GenBank/DDBJ whole genome shotgun (WGS) entry which is preliminary data.</text>
</comment>
<name>A0AAD8AZA6_BIOPF</name>
<sequence>MANEYEVSSKSKGLSFINWEELNEEEFHKLKKILNAPICTGVQFPFSFNGDKTADKFQHGPVFQPAVPPPPILGYPIPVHHWTPGDPSVIHPSGPPYSIALQGTYMFSNSTLAATGDGSMAFVPALNTGQAMYTLPAPHLLPTHYTTAPQSEPVDLTVPVTCPVGDIVLQQQGHSSAGVMSEPCAHQVMLAHMSLAGNNSNFMPSLGLSHAGIRHHLEGSTQVVYIAQQNVAPTVSPDEQVNSQTFSDCRNNAGHQTVQRTPSIEFGGPVVFSSYSPDAYHPEPNNNKTLANHDIVHDEVVIDMEGLHLSKRSSQGKILDNQGALTQHSLQSAVPVTDIPSHLESLDFKKPSLHTDESCESQSPTNTPEIQDGADTNRLLESEPKQASVPPPKMWSSLFGKNKANGTSQSADMSLSSVAAVPNAFLKEEVKSVRYWQEKEKAEAKQSLMPTEKVITVGPQNDPFAVKILEQLLTLQIVHSPIVIQPRGLVNGSNICFMNATLQVLMGCPPFIHLFRAFKDLPPRPGSYSSTPIFDSLVQFVNSFQNGQRIRTPGSRNKKGTLGDINLGQPFTPTPLLNVAQNILGLHIGVQHDAEEFLSQILMICHEELENIMKLNTSNGQYSFVLFVPMLCFEPLPFESFVQVNCFINNDKPQMKNGSVANDASVTDDEQQDDSESWQKVGPKNHHVETNINDCGETPLSNIFAGLSRSCLTRESGKTSDTLDSFFTLKLDIQAENVHSVYDALLRLNSSEAVLDAEGGKVQGQRRMFFDILPPVLIMHLKLFQYSNGNGQKIQKKIDFDVDLTIPKETLSRVAKTKFLSQKSRTYKLFGVVNHHGIKMNDGHYTSDVYLPAVSGWLRFDDSEVITINEPQVLQYSERRMPYLLFYRRMDLTN</sequence>
<dbReference type="CDD" id="cd02257">
    <property type="entry name" value="Peptidase_C19"/>
    <property type="match status" value="1"/>
</dbReference>
<dbReference type="InterPro" id="IPR050164">
    <property type="entry name" value="Peptidase_C19"/>
</dbReference>
<feature type="region of interest" description="Disordered" evidence="8">
    <location>
        <begin position="658"/>
        <end position="683"/>
    </location>
</feature>
<comment type="catalytic activity">
    <reaction evidence="1">
        <text>Thiol-dependent hydrolysis of ester, thioester, amide, peptide and isopeptide bonds formed by the C-terminal Gly of ubiquitin (a 76-residue protein attached to proteins as an intracellular targeting signal).</text>
        <dbReference type="EC" id="3.4.19.12"/>
    </reaction>
</comment>
<gene>
    <name evidence="10" type="ORF">Bpfe_026139</name>
</gene>
<dbReference type="Pfam" id="PF00443">
    <property type="entry name" value="UCH"/>
    <property type="match status" value="1"/>
</dbReference>
<keyword evidence="6 10" id="KW-0378">Hydrolase</keyword>
<dbReference type="GO" id="GO:0016579">
    <property type="term" value="P:protein deubiquitination"/>
    <property type="evidence" value="ECO:0007669"/>
    <property type="project" value="InterPro"/>
</dbReference>
<dbReference type="GO" id="GO:0006508">
    <property type="term" value="P:proteolysis"/>
    <property type="evidence" value="ECO:0007669"/>
    <property type="project" value="UniProtKB-KW"/>
</dbReference>
<dbReference type="SUPFAM" id="SSF54001">
    <property type="entry name" value="Cysteine proteinases"/>
    <property type="match status" value="1"/>
</dbReference>
<dbReference type="GO" id="GO:0005829">
    <property type="term" value="C:cytosol"/>
    <property type="evidence" value="ECO:0007669"/>
    <property type="project" value="TreeGrafter"/>
</dbReference>
<protein>
    <recommendedName>
        <fullName evidence="3">ubiquitinyl hydrolase 1</fullName>
        <ecNumber evidence="3">3.4.19.12</ecNumber>
    </recommendedName>
</protein>
<feature type="domain" description="USP" evidence="9">
    <location>
        <begin position="487"/>
        <end position="890"/>
    </location>
</feature>
<keyword evidence="5" id="KW-0833">Ubl conjugation pathway</keyword>
<dbReference type="EMBL" id="JASAOG010000198">
    <property type="protein sequence ID" value="KAK0044454.1"/>
    <property type="molecule type" value="Genomic_DNA"/>
</dbReference>
<dbReference type="InterPro" id="IPR018200">
    <property type="entry name" value="USP_CS"/>
</dbReference>